<dbReference type="EMBL" id="UFZL01000001">
    <property type="protein sequence ID" value="STE54400.1"/>
    <property type="molecule type" value="Genomic_DNA"/>
</dbReference>
<evidence type="ECO:0000313" key="3">
    <source>
        <dbReference type="Proteomes" id="UP000255201"/>
    </source>
</evidence>
<name>A0A376J1P7_ECOLX</name>
<dbReference type="InterPro" id="IPR025406">
    <property type="entry name" value="DUF4132"/>
</dbReference>
<evidence type="ECO:0000259" key="1">
    <source>
        <dbReference type="Pfam" id="PF13569"/>
    </source>
</evidence>
<accession>A0A376J1P7</accession>
<evidence type="ECO:0000313" key="2">
    <source>
        <dbReference type="EMBL" id="STE54400.1"/>
    </source>
</evidence>
<reference evidence="2 3" key="1">
    <citation type="submission" date="2018-06" db="EMBL/GenBank/DDBJ databases">
        <authorList>
            <consortium name="Pathogen Informatics"/>
            <person name="Doyle S."/>
        </authorList>
    </citation>
    <scope>NUCLEOTIDE SEQUENCE [LARGE SCALE GENOMIC DNA]</scope>
    <source>
        <strain evidence="2 3">NCTC10764</strain>
    </source>
</reference>
<sequence>MGVYTEENTLIACFRVAEDSTYSDAQDELFTLSAGNIGIPHVLEISPESATAFGQIYADYEKLPPFRQLDRGYYHLTDNERDTHELIRWQGRLCQAGRIVGLERRGWQRLEESGQRLCDAQIYPLWRSRT</sequence>
<gene>
    <name evidence="2" type="ORF">NCTC10764_01071</name>
</gene>
<feature type="domain" description="DUF4132" evidence="1">
    <location>
        <begin position="3"/>
        <end position="107"/>
    </location>
</feature>
<organism evidence="2 3">
    <name type="scientific">Escherichia coli</name>
    <dbReference type="NCBI Taxonomy" id="562"/>
    <lineage>
        <taxon>Bacteria</taxon>
        <taxon>Pseudomonadati</taxon>
        <taxon>Pseudomonadota</taxon>
        <taxon>Gammaproteobacteria</taxon>
        <taxon>Enterobacterales</taxon>
        <taxon>Enterobacteriaceae</taxon>
        <taxon>Escherichia</taxon>
    </lineage>
</organism>
<protein>
    <submittedName>
        <fullName evidence="2">Putative molybdate metabolism protein</fullName>
    </submittedName>
</protein>
<dbReference type="AlphaFoldDB" id="A0A376J1P7"/>
<dbReference type="Proteomes" id="UP000255201">
    <property type="component" value="Unassembled WGS sequence"/>
</dbReference>
<dbReference type="Pfam" id="PF13569">
    <property type="entry name" value="DUF4132"/>
    <property type="match status" value="1"/>
</dbReference>
<proteinExistence type="predicted"/>